<organism evidence="3 4">
    <name type="scientific">Prorocentrum cordatum</name>
    <dbReference type="NCBI Taxonomy" id="2364126"/>
    <lineage>
        <taxon>Eukaryota</taxon>
        <taxon>Sar</taxon>
        <taxon>Alveolata</taxon>
        <taxon>Dinophyceae</taxon>
        <taxon>Prorocentrales</taxon>
        <taxon>Prorocentraceae</taxon>
        <taxon>Prorocentrum</taxon>
    </lineage>
</organism>
<feature type="region of interest" description="Disordered" evidence="1">
    <location>
        <begin position="529"/>
        <end position="564"/>
    </location>
</feature>
<evidence type="ECO:0000259" key="2">
    <source>
        <dbReference type="PROSITE" id="PS50802"/>
    </source>
</evidence>
<feature type="domain" description="OTU" evidence="2">
    <location>
        <begin position="358"/>
        <end position="519"/>
    </location>
</feature>
<sequence>ADKTSNHPRLSKLVWKKGTVFTYAAYCQAMAEADAKETMKNAEVILARPDQVNAVRDLASAQQWNANVGILVQVGGKPGEKPQDCPTAVMKWLQGLPLSLGGVKMTRAQGAVANKNNATEELVTLRVTMVQRFASEPAWKTSMLCAFHSLWNTAGVTRTYGFRILESADDKARTCFATVQKSKAAAILAQSGKAGTFAEQLVCQHGRAVVEWQMQEDGEGPVAYLERATMLRPRWGRRGWVFKMVPPAGAHLQNTCELRDSTVVKICREVRRQAGMEARPISAKPGFVRSDLVEAGKKREEKAAKAEPWKAQELAAGTQETTGGAAPGEGKRQQQAAAGTEPGAKKAEGIVPDKVLGYKSWDLGGCGGCFYRAVGAAKALLEGETQEAIEKNAEGIGAKLRAETAGLIRAHKLWQDSCFKGDNATPQKEGGPVPDTWDSWVTANARKGGWVDERAASALCLRLERRVVVFLWQAGEWQKAWVFKPPVCAGLERKRAKAMKAAPLPVCLKDEHYFALAPGVAKAEWPIERGEEPEEEVSKQLCRGAGDGADDGDQGSNLHGWFQSDRQSVTIAARGRAVQQPQ</sequence>
<feature type="non-terminal residue" evidence="3">
    <location>
        <position position="582"/>
    </location>
</feature>
<evidence type="ECO:0000256" key="1">
    <source>
        <dbReference type="SAM" id="MobiDB-lite"/>
    </source>
</evidence>
<feature type="compositionally biased region" description="Basic and acidic residues" evidence="1">
    <location>
        <begin position="299"/>
        <end position="310"/>
    </location>
</feature>
<comment type="caution">
    <text evidence="3">The sequence shown here is derived from an EMBL/GenBank/DDBJ whole genome shotgun (WGS) entry which is preliminary data.</text>
</comment>
<protein>
    <recommendedName>
        <fullName evidence="2">OTU domain-containing protein</fullName>
    </recommendedName>
</protein>
<proteinExistence type="predicted"/>
<gene>
    <name evidence="3" type="ORF">PCOR1329_LOCUS14212</name>
</gene>
<dbReference type="Proteomes" id="UP001189429">
    <property type="component" value="Unassembled WGS sequence"/>
</dbReference>
<reference evidence="3" key="1">
    <citation type="submission" date="2023-10" db="EMBL/GenBank/DDBJ databases">
        <authorList>
            <person name="Chen Y."/>
            <person name="Shah S."/>
            <person name="Dougan E. K."/>
            <person name="Thang M."/>
            <person name="Chan C."/>
        </authorList>
    </citation>
    <scope>NUCLEOTIDE SEQUENCE [LARGE SCALE GENOMIC DNA]</scope>
</reference>
<dbReference type="PROSITE" id="PS50802">
    <property type="entry name" value="OTU"/>
    <property type="match status" value="1"/>
</dbReference>
<evidence type="ECO:0000313" key="3">
    <source>
        <dbReference type="EMBL" id="CAK0808702.1"/>
    </source>
</evidence>
<feature type="non-terminal residue" evidence="3">
    <location>
        <position position="1"/>
    </location>
</feature>
<feature type="compositionally biased region" description="Low complexity" evidence="1">
    <location>
        <begin position="311"/>
        <end position="324"/>
    </location>
</feature>
<dbReference type="CDD" id="cd22744">
    <property type="entry name" value="OTU"/>
    <property type="match status" value="1"/>
</dbReference>
<name>A0ABN9QY48_9DINO</name>
<evidence type="ECO:0000313" key="4">
    <source>
        <dbReference type="Proteomes" id="UP001189429"/>
    </source>
</evidence>
<accession>A0ABN9QY48</accession>
<dbReference type="InterPro" id="IPR003323">
    <property type="entry name" value="OTU_dom"/>
</dbReference>
<keyword evidence="4" id="KW-1185">Reference proteome</keyword>
<feature type="region of interest" description="Disordered" evidence="1">
    <location>
        <begin position="299"/>
        <end position="345"/>
    </location>
</feature>
<dbReference type="EMBL" id="CAUYUJ010004231">
    <property type="protein sequence ID" value="CAK0808702.1"/>
    <property type="molecule type" value="Genomic_DNA"/>
</dbReference>